<accession>A0A0P9NA44</accession>
<sequence>MVQALVERLEDRLDFREVTNPASVRVDLAAQVNRHLERVTVQAAAFVAVRYVGQAMGGFEGELFENFQGKGSLR</sequence>
<dbReference type="AlphaFoldDB" id="A0A0P9NA44"/>
<name>A0A0P9NA44_PSESX</name>
<proteinExistence type="predicted"/>
<protein>
    <submittedName>
        <fullName evidence="1">Potassium transporter peripheral membrane component</fullName>
    </submittedName>
</protein>
<dbReference type="EMBL" id="LJQD01000322">
    <property type="protein sequence ID" value="KPW94219.1"/>
    <property type="molecule type" value="Genomic_DNA"/>
</dbReference>
<evidence type="ECO:0000313" key="1">
    <source>
        <dbReference type="EMBL" id="KPW94219.1"/>
    </source>
</evidence>
<organism evidence="1 2">
    <name type="scientific">Pseudomonas syringae pv. castaneae</name>
    <dbReference type="NCBI Taxonomy" id="264450"/>
    <lineage>
        <taxon>Bacteria</taxon>
        <taxon>Pseudomonadati</taxon>
        <taxon>Pseudomonadota</taxon>
        <taxon>Gammaproteobacteria</taxon>
        <taxon>Pseudomonadales</taxon>
        <taxon>Pseudomonadaceae</taxon>
        <taxon>Pseudomonas</taxon>
        <taxon>Pseudomonas syringae</taxon>
    </lineage>
</organism>
<dbReference type="Proteomes" id="UP000050381">
    <property type="component" value="Unassembled WGS sequence"/>
</dbReference>
<reference evidence="1 2" key="1">
    <citation type="submission" date="2015-09" db="EMBL/GenBank/DDBJ databases">
        <title>Genome announcement of multiple Pseudomonas syringae strains.</title>
        <authorList>
            <person name="Thakur S."/>
            <person name="Wang P.W."/>
            <person name="Gong Y."/>
            <person name="Weir B.S."/>
            <person name="Guttman D.S."/>
        </authorList>
    </citation>
    <scope>NUCLEOTIDE SEQUENCE [LARGE SCALE GENOMIC DNA]</scope>
    <source>
        <strain evidence="1 2">ICMP9419</strain>
    </source>
</reference>
<evidence type="ECO:0000313" key="2">
    <source>
        <dbReference type="Proteomes" id="UP000050381"/>
    </source>
</evidence>
<gene>
    <name evidence="1" type="ORF">ALO79_200353</name>
</gene>
<comment type="caution">
    <text evidence="1">The sequence shown here is derived from an EMBL/GenBank/DDBJ whole genome shotgun (WGS) entry which is preliminary data.</text>
</comment>